<sequence length="454" mass="47405">MKCGGGAAYSPPAALRPFFGSDFNGDNGQSINYYATQDGNFAEGSTTDLSVIGNKMFNPDQNRLAPTLAMIMAASLVGFITGYTVPLISLELAQQQIAPLYVGLLAALPPAGMMISSFLSPALCRRVEMGVLLSGSLILLALATIASCMTTDMTLLLLPRLLTGLASGVIIVLGESWITGGAAGSQRATLTGLYASAFTGCQLAGPLLISVGPAWQTSALIAIVAVTAVCLLMLRHLPTGTRESLGERASWRSLGAFLPVLASGVFCFAFFDASILALLPLYGMDKGLNEGLAVLLVTVVLTGDAMFQTPLGWLADRVGIRRVHLSCAVVFSLSLLALPLMLGSRIQLMAICLLLGAAAGALYTLSLVRAGKTFNGQKLIMINALFGFFWSAGSVAGPVVSGMLIGITGYDGLIVTLVASGVLFLLIQCLCKNEKTLLASEQEDDMDEATESAR</sequence>
<feature type="transmembrane region" description="Helical" evidence="5">
    <location>
        <begin position="323"/>
        <end position="342"/>
    </location>
</feature>
<feature type="transmembrane region" description="Helical" evidence="5">
    <location>
        <begin position="291"/>
        <end position="311"/>
    </location>
</feature>
<dbReference type="InterPro" id="IPR036259">
    <property type="entry name" value="MFS_trans_sf"/>
</dbReference>
<dbReference type="PANTHER" id="PTHR23521:SF3">
    <property type="entry name" value="MFS TRANSPORTER"/>
    <property type="match status" value="1"/>
</dbReference>
<evidence type="ECO:0000313" key="8">
    <source>
        <dbReference type="Proteomes" id="UP000254799"/>
    </source>
</evidence>
<evidence type="ECO:0000259" key="6">
    <source>
        <dbReference type="PROSITE" id="PS50850"/>
    </source>
</evidence>
<dbReference type="SUPFAM" id="SSF103473">
    <property type="entry name" value="MFS general substrate transporter"/>
    <property type="match status" value="1"/>
</dbReference>
<keyword evidence="4 5" id="KW-0472">Membrane</keyword>
<dbReference type="PANTHER" id="PTHR23521">
    <property type="entry name" value="TRANSPORTER MFS SUPERFAMILY"/>
    <property type="match status" value="1"/>
</dbReference>
<feature type="transmembrane region" description="Helical" evidence="5">
    <location>
        <begin position="380"/>
        <end position="407"/>
    </location>
</feature>
<gene>
    <name evidence="7" type="primary">ycaD_2</name>
    <name evidence="7" type="ORF">NCTC8849_03442</name>
</gene>
<evidence type="ECO:0000256" key="4">
    <source>
        <dbReference type="ARBA" id="ARBA00023136"/>
    </source>
</evidence>
<feature type="transmembrane region" description="Helical" evidence="5">
    <location>
        <begin position="413"/>
        <end position="431"/>
    </location>
</feature>
<keyword evidence="1" id="KW-1003">Cell membrane</keyword>
<feature type="transmembrane region" description="Helical" evidence="5">
    <location>
        <begin position="97"/>
        <end position="119"/>
    </location>
</feature>
<feature type="transmembrane region" description="Helical" evidence="5">
    <location>
        <begin position="254"/>
        <end position="279"/>
    </location>
</feature>
<dbReference type="EMBL" id="UGLC01000002">
    <property type="protein sequence ID" value="STT54847.1"/>
    <property type="molecule type" value="Genomic_DNA"/>
</dbReference>
<name>A0A377WLI6_KLEPN</name>
<dbReference type="Gene3D" id="1.20.1250.20">
    <property type="entry name" value="MFS general substrate transporter like domains"/>
    <property type="match status" value="2"/>
</dbReference>
<keyword evidence="3 5" id="KW-1133">Transmembrane helix</keyword>
<dbReference type="GO" id="GO:0005886">
    <property type="term" value="C:plasma membrane"/>
    <property type="evidence" value="ECO:0007669"/>
    <property type="project" value="TreeGrafter"/>
</dbReference>
<evidence type="ECO:0000256" key="5">
    <source>
        <dbReference type="SAM" id="Phobius"/>
    </source>
</evidence>
<evidence type="ECO:0000256" key="3">
    <source>
        <dbReference type="ARBA" id="ARBA00022989"/>
    </source>
</evidence>
<feature type="transmembrane region" description="Helical" evidence="5">
    <location>
        <begin position="348"/>
        <end position="368"/>
    </location>
</feature>
<evidence type="ECO:0000256" key="2">
    <source>
        <dbReference type="ARBA" id="ARBA00022692"/>
    </source>
</evidence>
<protein>
    <submittedName>
        <fullName evidence="7">Major facilitator family transporter</fullName>
    </submittedName>
</protein>
<keyword evidence="2 5" id="KW-0812">Transmembrane</keyword>
<dbReference type="InterPro" id="IPR020846">
    <property type="entry name" value="MFS_dom"/>
</dbReference>
<organism evidence="7 8">
    <name type="scientific">Klebsiella pneumoniae</name>
    <dbReference type="NCBI Taxonomy" id="573"/>
    <lineage>
        <taxon>Bacteria</taxon>
        <taxon>Pseudomonadati</taxon>
        <taxon>Pseudomonadota</taxon>
        <taxon>Gammaproteobacteria</taxon>
        <taxon>Enterobacterales</taxon>
        <taxon>Enterobacteriaceae</taxon>
        <taxon>Klebsiella/Raoultella group</taxon>
        <taxon>Klebsiella</taxon>
        <taxon>Klebsiella pneumoniae complex</taxon>
    </lineage>
</organism>
<accession>A0A377WLI6</accession>
<feature type="transmembrane region" description="Helical" evidence="5">
    <location>
        <begin position="215"/>
        <end position="234"/>
    </location>
</feature>
<feature type="transmembrane region" description="Helical" evidence="5">
    <location>
        <begin position="190"/>
        <end position="209"/>
    </location>
</feature>
<reference evidence="7 8" key="1">
    <citation type="submission" date="2018-06" db="EMBL/GenBank/DDBJ databases">
        <authorList>
            <consortium name="Pathogen Informatics"/>
            <person name="Doyle S."/>
        </authorList>
    </citation>
    <scope>NUCLEOTIDE SEQUENCE [LARGE SCALE GENOMIC DNA]</scope>
    <source>
        <strain evidence="7 8">NCTC8849</strain>
    </source>
</reference>
<dbReference type="PROSITE" id="PS50850">
    <property type="entry name" value="MFS"/>
    <property type="match status" value="1"/>
</dbReference>
<feature type="transmembrane region" description="Helical" evidence="5">
    <location>
        <begin position="64"/>
        <end position="85"/>
    </location>
</feature>
<feature type="transmembrane region" description="Helical" evidence="5">
    <location>
        <begin position="131"/>
        <end position="155"/>
    </location>
</feature>
<dbReference type="Proteomes" id="UP000254799">
    <property type="component" value="Unassembled WGS sequence"/>
</dbReference>
<dbReference type="GO" id="GO:0022857">
    <property type="term" value="F:transmembrane transporter activity"/>
    <property type="evidence" value="ECO:0007669"/>
    <property type="project" value="InterPro"/>
</dbReference>
<feature type="transmembrane region" description="Helical" evidence="5">
    <location>
        <begin position="161"/>
        <end position="178"/>
    </location>
</feature>
<proteinExistence type="predicted"/>
<evidence type="ECO:0000256" key="1">
    <source>
        <dbReference type="ARBA" id="ARBA00022475"/>
    </source>
</evidence>
<evidence type="ECO:0000313" key="7">
    <source>
        <dbReference type="EMBL" id="STT54847.1"/>
    </source>
</evidence>
<feature type="domain" description="Major facilitator superfamily (MFS) profile" evidence="6">
    <location>
        <begin position="62"/>
        <end position="436"/>
    </location>
</feature>
<dbReference type="InterPro" id="IPR011701">
    <property type="entry name" value="MFS"/>
</dbReference>
<dbReference type="Pfam" id="PF07690">
    <property type="entry name" value="MFS_1"/>
    <property type="match status" value="1"/>
</dbReference>
<dbReference type="AlphaFoldDB" id="A0A377WLI6"/>